<dbReference type="SUPFAM" id="SSF55729">
    <property type="entry name" value="Acyl-CoA N-acyltransferases (Nat)"/>
    <property type="match status" value="1"/>
</dbReference>
<dbReference type="EMBL" id="LRFC01000008">
    <property type="protein sequence ID" value="KZE67813.1"/>
    <property type="molecule type" value="Genomic_DNA"/>
</dbReference>
<gene>
    <name evidence="2" type="ORF">AWM68_18780</name>
</gene>
<feature type="domain" description="N-acetyltransferase" evidence="1">
    <location>
        <begin position="1"/>
        <end position="163"/>
    </location>
</feature>
<sequence length="171" mass="19556">MKIRRAVLTDAANIAQVHVKSWQQSYKGLVDSDYLAQMSIEERTAKWEKWLRQGNSHIVLVLEDDERNLCGFISGGAIRSHHPNAGEVYAFYLLKHVQQKGFGTKMLRMFVTELAAIDKNSMIVWVLKDNPAKQAYISLGGKKIDEEQILIGKQELTEECFAWFDLQGIRT</sequence>
<reference evidence="3" key="1">
    <citation type="submission" date="2016-01" db="EMBL/GenBank/DDBJ databases">
        <title>Draft genome of Chromobacterium sp. F49.</title>
        <authorList>
            <person name="Hong K.W."/>
        </authorList>
    </citation>
    <scope>NUCLEOTIDE SEQUENCE [LARGE SCALE GENOMIC DNA]</scope>
    <source>
        <strain evidence="3">P7IIIA</strain>
    </source>
</reference>
<dbReference type="Proteomes" id="UP000076567">
    <property type="component" value="Unassembled WGS sequence"/>
</dbReference>
<proteinExistence type="predicted"/>
<protein>
    <recommendedName>
        <fullName evidence="1">N-acetyltransferase domain-containing protein</fullName>
    </recommendedName>
</protein>
<evidence type="ECO:0000259" key="1">
    <source>
        <dbReference type="PROSITE" id="PS51186"/>
    </source>
</evidence>
<dbReference type="GO" id="GO:0016747">
    <property type="term" value="F:acyltransferase activity, transferring groups other than amino-acyl groups"/>
    <property type="evidence" value="ECO:0007669"/>
    <property type="project" value="InterPro"/>
</dbReference>
<dbReference type="Pfam" id="PF08445">
    <property type="entry name" value="FR47"/>
    <property type="match status" value="1"/>
</dbReference>
<dbReference type="OrthoDB" id="5292888at2"/>
<dbReference type="InterPro" id="IPR000182">
    <property type="entry name" value="GNAT_dom"/>
</dbReference>
<dbReference type="InterPro" id="IPR013653">
    <property type="entry name" value="GCN5-like_dom"/>
</dbReference>
<dbReference type="RefSeq" id="WP_066239157.1">
    <property type="nucleotide sequence ID" value="NZ_LRFC01000008.1"/>
</dbReference>
<evidence type="ECO:0000313" key="3">
    <source>
        <dbReference type="Proteomes" id="UP000076567"/>
    </source>
</evidence>
<dbReference type="AlphaFoldDB" id="A0A165NVD3"/>
<organism evidence="2 3">
    <name type="scientific">Fictibacillus phosphorivorans</name>
    <dbReference type="NCBI Taxonomy" id="1221500"/>
    <lineage>
        <taxon>Bacteria</taxon>
        <taxon>Bacillati</taxon>
        <taxon>Bacillota</taxon>
        <taxon>Bacilli</taxon>
        <taxon>Bacillales</taxon>
        <taxon>Fictibacillaceae</taxon>
        <taxon>Fictibacillus</taxon>
    </lineage>
</organism>
<dbReference type="PROSITE" id="PS51186">
    <property type="entry name" value="GNAT"/>
    <property type="match status" value="1"/>
</dbReference>
<accession>A0A165NVD3</accession>
<dbReference type="Gene3D" id="3.40.630.30">
    <property type="match status" value="1"/>
</dbReference>
<keyword evidence="3" id="KW-1185">Reference proteome</keyword>
<name>A0A165NVD3_9BACL</name>
<evidence type="ECO:0000313" key="2">
    <source>
        <dbReference type="EMBL" id="KZE67813.1"/>
    </source>
</evidence>
<dbReference type="InterPro" id="IPR016181">
    <property type="entry name" value="Acyl_CoA_acyltransferase"/>
</dbReference>
<comment type="caution">
    <text evidence="2">The sequence shown here is derived from an EMBL/GenBank/DDBJ whole genome shotgun (WGS) entry which is preliminary data.</text>
</comment>